<dbReference type="SMART" id="SM00470">
    <property type="entry name" value="ParB"/>
    <property type="match status" value="1"/>
</dbReference>
<evidence type="ECO:0000256" key="2">
    <source>
        <dbReference type="ARBA" id="ARBA00022829"/>
    </source>
</evidence>
<evidence type="ECO:0000313" key="5">
    <source>
        <dbReference type="EMBL" id="VFU14951.1"/>
    </source>
</evidence>
<protein>
    <submittedName>
        <fullName evidence="5">Chromosome-partitioning protein Spo0J</fullName>
    </submittedName>
</protein>
<dbReference type="PANTHER" id="PTHR33375">
    <property type="entry name" value="CHROMOSOME-PARTITIONING PROTEIN PARB-RELATED"/>
    <property type="match status" value="1"/>
</dbReference>
<dbReference type="Gene3D" id="3.90.1530.30">
    <property type="match status" value="1"/>
</dbReference>
<dbReference type="EMBL" id="CAADRM010000100">
    <property type="protein sequence ID" value="VFU14951.1"/>
    <property type="molecule type" value="Genomic_DNA"/>
</dbReference>
<dbReference type="SUPFAM" id="SSF110849">
    <property type="entry name" value="ParB/Sulfiredoxin"/>
    <property type="match status" value="1"/>
</dbReference>
<organism evidence="5">
    <name type="scientific">anaerobic digester metagenome</name>
    <dbReference type="NCBI Taxonomy" id="1263854"/>
    <lineage>
        <taxon>unclassified sequences</taxon>
        <taxon>metagenomes</taxon>
        <taxon>ecological metagenomes</taxon>
    </lineage>
</organism>
<dbReference type="InterPro" id="IPR003115">
    <property type="entry name" value="ParB_N"/>
</dbReference>
<dbReference type="GO" id="GO:0045881">
    <property type="term" value="P:positive regulation of sporulation resulting in formation of a cellular spore"/>
    <property type="evidence" value="ECO:0007669"/>
    <property type="project" value="TreeGrafter"/>
</dbReference>
<keyword evidence="2" id="KW-0159">Chromosome partition</keyword>
<dbReference type="GO" id="GO:0005694">
    <property type="term" value="C:chromosome"/>
    <property type="evidence" value="ECO:0007669"/>
    <property type="project" value="TreeGrafter"/>
</dbReference>
<dbReference type="NCBIfam" id="TIGR00180">
    <property type="entry name" value="parB_part"/>
    <property type="match status" value="1"/>
</dbReference>
<gene>
    <name evidence="5" type="primary">spo0C</name>
    <name evidence="5" type="ORF">SCFA_370004</name>
</gene>
<dbReference type="Pfam" id="PF17762">
    <property type="entry name" value="HTH_ParB"/>
    <property type="match status" value="1"/>
</dbReference>
<sequence>MKSKSRLGRGIDAIFADSVQEDGAQVIEIPVDEIYPNPIQPRKSFDEKSIAELAASIKSHGLISPILVRRMNTRYEIIAGERRYQACKLAGIQKIPSIVRDIPDAEAFKISLIENLQREDLNPMEESEAYYTLKEQFGLTHQEIADAVLKDRSTVTNSMRLVHLPEEVKQALREGKITTGHARAILMVESLAGQISLLNRIVSQSLSVREAERYASGLDNKEKKKGVKKTDPYFDHLSSLLSEKLSAKVICDWRKRRGKIVINITSRDELSRIVAAICEQEVPI</sequence>
<dbReference type="Gene3D" id="1.10.10.2830">
    <property type="match status" value="1"/>
</dbReference>
<comment type="similarity">
    <text evidence="1">Belongs to the ParB family.</text>
</comment>
<reference evidence="5" key="1">
    <citation type="submission" date="2019-03" db="EMBL/GenBank/DDBJ databases">
        <authorList>
            <person name="Hao L."/>
        </authorList>
    </citation>
    <scope>NUCLEOTIDE SEQUENCE</scope>
</reference>
<dbReference type="InterPro" id="IPR041468">
    <property type="entry name" value="HTH_ParB/Spo0J"/>
</dbReference>
<dbReference type="InterPro" id="IPR004437">
    <property type="entry name" value="ParB/RepB/Spo0J"/>
</dbReference>
<dbReference type="InterPro" id="IPR050336">
    <property type="entry name" value="Chromosome_partition/occlusion"/>
</dbReference>
<dbReference type="FunFam" id="1.10.10.2830:FF:000001">
    <property type="entry name" value="Chromosome partitioning protein ParB"/>
    <property type="match status" value="1"/>
</dbReference>
<dbReference type="GO" id="GO:0003677">
    <property type="term" value="F:DNA binding"/>
    <property type="evidence" value="ECO:0007669"/>
    <property type="project" value="UniProtKB-KW"/>
</dbReference>
<dbReference type="InterPro" id="IPR036086">
    <property type="entry name" value="ParB/Sulfiredoxin_sf"/>
</dbReference>
<dbReference type="AlphaFoldDB" id="A0A485M023"/>
<evidence type="ECO:0000256" key="3">
    <source>
        <dbReference type="ARBA" id="ARBA00023125"/>
    </source>
</evidence>
<dbReference type="GO" id="GO:0007059">
    <property type="term" value="P:chromosome segregation"/>
    <property type="evidence" value="ECO:0007669"/>
    <property type="project" value="UniProtKB-KW"/>
</dbReference>
<accession>A0A485M023</accession>
<dbReference type="Pfam" id="PF02195">
    <property type="entry name" value="ParB_N"/>
    <property type="match status" value="1"/>
</dbReference>
<dbReference type="FunFam" id="3.90.1530.30:FF:000001">
    <property type="entry name" value="Chromosome partitioning protein ParB"/>
    <property type="match status" value="1"/>
</dbReference>
<name>A0A485M023_9ZZZZ</name>
<evidence type="ECO:0000259" key="4">
    <source>
        <dbReference type="SMART" id="SM00470"/>
    </source>
</evidence>
<keyword evidence="3" id="KW-0238">DNA-binding</keyword>
<proteinExistence type="inferred from homology"/>
<feature type="domain" description="ParB-like N-terminal" evidence="4">
    <location>
        <begin position="27"/>
        <end position="116"/>
    </location>
</feature>
<evidence type="ECO:0000256" key="1">
    <source>
        <dbReference type="ARBA" id="ARBA00006295"/>
    </source>
</evidence>
<dbReference type="CDD" id="cd16393">
    <property type="entry name" value="SPO0J_N"/>
    <property type="match status" value="1"/>
</dbReference>
<dbReference type="PANTHER" id="PTHR33375:SF1">
    <property type="entry name" value="CHROMOSOME-PARTITIONING PROTEIN PARB-RELATED"/>
    <property type="match status" value="1"/>
</dbReference>